<reference evidence="1" key="1">
    <citation type="journal article" date="2015" name="Proc. Natl. Acad. Sci. U.S.A.">
        <title>Networks of energetic and metabolic interactions define dynamics in microbial communities.</title>
        <authorList>
            <person name="Embree M."/>
            <person name="Liu J.K."/>
            <person name="Al-Bassam M.M."/>
            <person name="Zengler K."/>
        </authorList>
    </citation>
    <scope>NUCLEOTIDE SEQUENCE</scope>
</reference>
<name>A0A0W8FU25_9ZZZZ</name>
<gene>
    <name evidence="1" type="ORF">ASZ90_005969</name>
</gene>
<sequence length="154" mass="16912">MSIKTTDSLPKNATEAQGLLIKAFYEKCGDDILPTIDNILGRQGRALGLKVRSKLPDCNLSTVATAFMKNFDSTTINTVCLSDNKFHIQGSKCPFGLENTSRQLCEAVMAIDREYFFAATDGKTTLEIIKTQAAGDPICDTRYTTKDEESADRS</sequence>
<dbReference type="EMBL" id="LNQE01000856">
    <property type="protein sequence ID" value="KUG24249.1"/>
    <property type="molecule type" value="Genomic_DNA"/>
</dbReference>
<proteinExistence type="predicted"/>
<accession>A0A0W8FU25</accession>
<organism evidence="1">
    <name type="scientific">hydrocarbon metagenome</name>
    <dbReference type="NCBI Taxonomy" id="938273"/>
    <lineage>
        <taxon>unclassified sequences</taxon>
        <taxon>metagenomes</taxon>
        <taxon>ecological metagenomes</taxon>
    </lineage>
</organism>
<evidence type="ECO:0008006" key="2">
    <source>
        <dbReference type="Google" id="ProtNLM"/>
    </source>
</evidence>
<dbReference type="AlphaFoldDB" id="A0A0W8FU25"/>
<comment type="caution">
    <text evidence="1">The sequence shown here is derived from an EMBL/GenBank/DDBJ whole genome shotgun (WGS) entry which is preliminary data.</text>
</comment>
<evidence type="ECO:0000313" key="1">
    <source>
        <dbReference type="EMBL" id="KUG24249.1"/>
    </source>
</evidence>
<protein>
    <recommendedName>
        <fullName evidence="2">Metanogen output domain-containing protein</fullName>
    </recommendedName>
</protein>